<evidence type="ECO:0008006" key="3">
    <source>
        <dbReference type="Google" id="ProtNLM"/>
    </source>
</evidence>
<dbReference type="EMBL" id="JBHTAR010000011">
    <property type="protein sequence ID" value="MFC7199315.1"/>
    <property type="molecule type" value="Genomic_DNA"/>
</dbReference>
<comment type="caution">
    <text evidence="1">The sequence shown here is derived from an EMBL/GenBank/DDBJ whole genome shotgun (WGS) entry which is preliminary data.</text>
</comment>
<dbReference type="Proteomes" id="UP001596447">
    <property type="component" value="Unassembled WGS sequence"/>
</dbReference>
<dbReference type="InterPro" id="IPR029044">
    <property type="entry name" value="Nucleotide-diphossugar_trans"/>
</dbReference>
<proteinExistence type="predicted"/>
<reference evidence="1 2" key="1">
    <citation type="journal article" date="2019" name="Int. J. Syst. Evol. Microbiol.">
        <title>The Global Catalogue of Microorganisms (GCM) 10K type strain sequencing project: providing services to taxonomists for standard genome sequencing and annotation.</title>
        <authorList>
            <consortium name="The Broad Institute Genomics Platform"/>
            <consortium name="The Broad Institute Genome Sequencing Center for Infectious Disease"/>
            <person name="Wu L."/>
            <person name="Ma J."/>
        </authorList>
    </citation>
    <scope>NUCLEOTIDE SEQUENCE [LARGE SCALE GENOMIC DNA]</scope>
    <source>
        <strain evidence="1 2">XZGYJ-43</strain>
    </source>
</reference>
<evidence type="ECO:0000313" key="2">
    <source>
        <dbReference type="Proteomes" id="UP001596447"/>
    </source>
</evidence>
<keyword evidence="2" id="KW-1185">Reference proteome</keyword>
<protein>
    <recommendedName>
        <fullName evidence="3">DUF2064 domain-containing protein</fullName>
    </recommendedName>
</protein>
<dbReference type="PANTHER" id="PTHR36529">
    <property type="entry name" value="SLL1095 PROTEIN"/>
    <property type="match status" value="1"/>
</dbReference>
<dbReference type="PANTHER" id="PTHR36529:SF1">
    <property type="entry name" value="GLYCOSYLTRANSFERASE"/>
    <property type="match status" value="1"/>
</dbReference>
<accession>A0ABD5Z2T7</accession>
<gene>
    <name evidence="1" type="ORF">ACFQJ9_07800</name>
</gene>
<dbReference type="RefSeq" id="WP_279529252.1">
    <property type="nucleotide sequence ID" value="NZ_CP122312.1"/>
</dbReference>
<dbReference type="InterPro" id="IPR018641">
    <property type="entry name" value="Trfase_1_rSAM/seldom-assoc"/>
</dbReference>
<sequence>MTVNVLMADPPREGLVLSRLVETSPLDEAAAAGLYRAMFQDLVSSAADSGGPTLVNYRPEDLLPDAYTTGESVEAELRGYVEEVLPPEDAEAVRYEVQVGSTYDARAGNTVTHLLEEEGETSVAVLDPVAPLLARKDLDSAAMKLRQRDVVLGPGTGGEVHYAAFSDPIDFAGAYTTPELETLTRRARDAGLDVDFVEEHVTVTTGDDLLSLLVHLRARRAAGRIVPEYTATYLDSLDLRVRDGDDGPVLAQG</sequence>
<name>A0ABD5Z2T7_9EURY</name>
<dbReference type="AlphaFoldDB" id="A0ABD5Z2T7"/>
<evidence type="ECO:0000313" key="1">
    <source>
        <dbReference type="EMBL" id="MFC7199315.1"/>
    </source>
</evidence>
<dbReference type="Gene3D" id="3.90.550.10">
    <property type="entry name" value="Spore Coat Polysaccharide Biosynthesis Protein SpsA, Chain A"/>
    <property type="match status" value="1"/>
</dbReference>
<dbReference type="SUPFAM" id="SSF53448">
    <property type="entry name" value="Nucleotide-diphospho-sugar transferases"/>
    <property type="match status" value="1"/>
</dbReference>
<organism evidence="1 2">
    <name type="scientific">Halospeciosus flavus</name>
    <dbReference type="NCBI Taxonomy" id="3032283"/>
    <lineage>
        <taxon>Archaea</taxon>
        <taxon>Methanobacteriati</taxon>
        <taxon>Methanobacteriota</taxon>
        <taxon>Stenosarchaea group</taxon>
        <taxon>Halobacteria</taxon>
        <taxon>Halobacteriales</taxon>
        <taxon>Halobacteriaceae</taxon>
        <taxon>Halospeciosus</taxon>
    </lineage>
</organism>